<evidence type="ECO:0000256" key="8">
    <source>
        <dbReference type="ARBA" id="ARBA00022989"/>
    </source>
</evidence>
<feature type="transmembrane region" description="Helical" evidence="12">
    <location>
        <begin position="301"/>
        <end position="322"/>
    </location>
</feature>
<feature type="transmembrane region" description="Helical" evidence="12">
    <location>
        <begin position="94"/>
        <end position="113"/>
    </location>
</feature>
<evidence type="ECO:0000313" key="15">
    <source>
        <dbReference type="Proteomes" id="UP000777482"/>
    </source>
</evidence>
<dbReference type="CDD" id="cd11476">
    <property type="entry name" value="SLC5sbd_DUR3"/>
    <property type="match status" value="1"/>
</dbReference>
<feature type="compositionally biased region" description="Basic residues" evidence="11">
    <location>
        <begin position="1122"/>
        <end position="1132"/>
    </location>
</feature>
<evidence type="ECO:0000256" key="9">
    <source>
        <dbReference type="ARBA" id="ARBA00023136"/>
    </source>
</evidence>
<comment type="similarity">
    <text evidence="3">Belongs to the glycosyl hydrolase 20 family.</text>
</comment>
<gene>
    <name evidence="14" type="ORF">C6P46_001932</name>
</gene>
<dbReference type="GO" id="GO:0005886">
    <property type="term" value="C:plasma membrane"/>
    <property type="evidence" value="ECO:0007669"/>
    <property type="project" value="TreeGrafter"/>
</dbReference>
<dbReference type="PROSITE" id="PS50283">
    <property type="entry name" value="NA_SOLUT_SYMP_3"/>
    <property type="match status" value="1"/>
</dbReference>
<dbReference type="InterPro" id="IPR015883">
    <property type="entry name" value="Glyco_hydro_20_cat"/>
</dbReference>
<dbReference type="GO" id="GO:0005975">
    <property type="term" value="P:carbohydrate metabolic process"/>
    <property type="evidence" value="ECO:0007669"/>
    <property type="project" value="InterPro"/>
</dbReference>
<accession>A0A9P6W460</accession>
<feature type="transmembrane region" description="Helical" evidence="12">
    <location>
        <begin position="401"/>
        <end position="421"/>
    </location>
</feature>
<proteinExistence type="inferred from homology"/>
<reference evidence="14 15" key="1">
    <citation type="submission" date="2020-11" db="EMBL/GenBank/DDBJ databases">
        <title>Kefir isolates.</title>
        <authorList>
            <person name="Marcisauskas S."/>
            <person name="Kim Y."/>
            <person name="Blasche S."/>
        </authorList>
    </citation>
    <scope>NUCLEOTIDE SEQUENCE [LARGE SCALE GENOMIC DNA]</scope>
    <source>
        <strain evidence="14 15">KR</strain>
    </source>
</reference>
<evidence type="ECO:0000256" key="12">
    <source>
        <dbReference type="SAM" id="Phobius"/>
    </source>
</evidence>
<dbReference type="EMBL" id="PUHQ01000016">
    <property type="protein sequence ID" value="KAG0664071.1"/>
    <property type="molecule type" value="Genomic_DNA"/>
</dbReference>
<keyword evidence="8 12" id="KW-1133">Transmembrane helix</keyword>
<dbReference type="EC" id="3.2.1.52" evidence="5"/>
<protein>
    <recommendedName>
        <fullName evidence="5">beta-N-acetylhexosaminidase</fullName>
        <ecNumber evidence="5">3.2.1.52</ecNumber>
    </recommendedName>
</protein>
<feature type="transmembrane region" description="Helical" evidence="12">
    <location>
        <begin position="20"/>
        <end position="42"/>
    </location>
</feature>
<dbReference type="AlphaFoldDB" id="A0A9P6W460"/>
<keyword evidence="7" id="KW-0378">Hydrolase</keyword>
<feature type="transmembrane region" description="Helical" evidence="12">
    <location>
        <begin position="230"/>
        <end position="248"/>
    </location>
</feature>
<dbReference type="Pfam" id="PF00474">
    <property type="entry name" value="SSF"/>
    <property type="match status" value="1"/>
</dbReference>
<evidence type="ECO:0000256" key="3">
    <source>
        <dbReference type="ARBA" id="ARBA00006285"/>
    </source>
</evidence>
<comment type="similarity">
    <text evidence="4">Belongs to the sodium:solute symporter (SSF) (TC 2.A.21) family.</text>
</comment>
<evidence type="ECO:0000313" key="14">
    <source>
        <dbReference type="EMBL" id="KAG0664071.1"/>
    </source>
</evidence>
<feature type="transmembrane region" description="Helical" evidence="12">
    <location>
        <begin position="200"/>
        <end position="218"/>
    </location>
</feature>
<comment type="catalytic activity">
    <reaction evidence="1">
        <text>Hydrolysis of terminal non-reducing N-acetyl-D-hexosamine residues in N-acetyl-beta-D-hexosaminides.</text>
        <dbReference type="EC" id="3.2.1.52"/>
    </reaction>
</comment>
<evidence type="ECO:0000256" key="7">
    <source>
        <dbReference type="ARBA" id="ARBA00022801"/>
    </source>
</evidence>
<dbReference type="Gene3D" id="1.20.1730.10">
    <property type="entry name" value="Sodium/glucose cotransporter"/>
    <property type="match status" value="1"/>
</dbReference>
<dbReference type="OrthoDB" id="6132759at2759"/>
<dbReference type="InterPro" id="IPR031155">
    <property type="entry name" value="DUR"/>
</dbReference>
<dbReference type="PANTHER" id="PTHR46154">
    <property type="match status" value="1"/>
</dbReference>
<feature type="transmembrane region" description="Helical" evidence="12">
    <location>
        <begin position="358"/>
        <end position="380"/>
    </location>
</feature>
<feature type="transmembrane region" description="Helical" evidence="12">
    <location>
        <begin position="164"/>
        <end position="188"/>
    </location>
</feature>
<keyword evidence="6 12" id="KW-0812">Transmembrane</keyword>
<feature type="domain" description="Glycoside hydrolase family 20 catalytic" evidence="13">
    <location>
        <begin position="777"/>
        <end position="1024"/>
    </location>
</feature>
<organism evidence="14 15">
    <name type="scientific">Rhodotorula mucilaginosa</name>
    <name type="common">Yeast</name>
    <name type="synonym">Rhodotorula rubra</name>
    <dbReference type="NCBI Taxonomy" id="5537"/>
    <lineage>
        <taxon>Eukaryota</taxon>
        <taxon>Fungi</taxon>
        <taxon>Dikarya</taxon>
        <taxon>Basidiomycota</taxon>
        <taxon>Pucciniomycotina</taxon>
        <taxon>Microbotryomycetes</taxon>
        <taxon>Sporidiobolales</taxon>
        <taxon>Sporidiobolaceae</taxon>
        <taxon>Rhodotorula</taxon>
    </lineage>
</organism>
<feature type="region of interest" description="Disordered" evidence="11">
    <location>
        <begin position="1108"/>
        <end position="1132"/>
    </location>
</feature>
<feature type="transmembrane region" description="Helical" evidence="12">
    <location>
        <begin position="433"/>
        <end position="453"/>
    </location>
</feature>
<feature type="transmembrane region" description="Helical" evidence="12">
    <location>
        <begin position="601"/>
        <end position="626"/>
    </location>
</feature>
<evidence type="ECO:0000259" key="13">
    <source>
        <dbReference type="Pfam" id="PF00728"/>
    </source>
</evidence>
<feature type="transmembrane region" description="Helical" evidence="12">
    <location>
        <begin position="460"/>
        <end position="484"/>
    </location>
</feature>
<feature type="transmembrane region" description="Helical" evidence="12">
    <location>
        <begin position="133"/>
        <end position="158"/>
    </location>
</feature>
<dbReference type="Gene3D" id="3.20.20.80">
    <property type="entry name" value="Glycosidases"/>
    <property type="match status" value="1"/>
</dbReference>
<dbReference type="Proteomes" id="UP000777482">
    <property type="component" value="Unassembled WGS sequence"/>
</dbReference>
<evidence type="ECO:0000256" key="4">
    <source>
        <dbReference type="ARBA" id="ARBA00006434"/>
    </source>
</evidence>
<evidence type="ECO:0000256" key="5">
    <source>
        <dbReference type="ARBA" id="ARBA00012663"/>
    </source>
</evidence>
<dbReference type="PRINTS" id="PR00738">
    <property type="entry name" value="GLHYDRLASE20"/>
</dbReference>
<dbReference type="PANTHER" id="PTHR46154:SF2">
    <property type="entry name" value="SOLUTE SYMPORTER FAMILY TRANSPORTER (AFU_ORTHOLOGUE AFUA_6G03200)"/>
    <property type="match status" value="1"/>
</dbReference>
<comment type="subcellular location">
    <subcellularLocation>
        <location evidence="2">Membrane</location>
        <topology evidence="2">Multi-pass membrane protein</topology>
    </subcellularLocation>
</comment>
<dbReference type="InterPro" id="IPR001734">
    <property type="entry name" value="Na/solute_symporter"/>
</dbReference>
<feature type="transmembrane region" description="Helical" evidence="12">
    <location>
        <begin position="496"/>
        <end position="519"/>
    </location>
</feature>
<keyword evidence="9 12" id="KW-0472">Membrane</keyword>
<comment type="caution">
    <text evidence="14">The sequence shown here is derived from an EMBL/GenBank/DDBJ whole genome shotgun (WGS) entry which is preliminary data.</text>
</comment>
<dbReference type="GO" id="GO:0004563">
    <property type="term" value="F:beta-N-acetylhexosaminidase activity"/>
    <property type="evidence" value="ECO:0007669"/>
    <property type="project" value="UniProtKB-EC"/>
</dbReference>
<dbReference type="InterPro" id="IPR025705">
    <property type="entry name" value="Beta_hexosaminidase_sua/sub"/>
</dbReference>
<dbReference type="GO" id="GO:0015204">
    <property type="term" value="F:urea transmembrane transporter activity"/>
    <property type="evidence" value="ECO:0007669"/>
    <property type="project" value="InterPro"/>
</dbReference>
<evidence type="ECO:0000256" key="2">
    <source>
        <dbReference type="ARBA" id="ARBA00004141"/>
    </source>
</evidence>
<sequence>MSSYPEGSRDFTQLLGPGVGYGLVVGAGAFFAIFMSTIQARFTNLDPNSANEFATASKSVKPGLICCGIVSAWTWSATLLQSSAATHQDGLSAAWWYGVGGTIQIAFFACCAAKVKQNANGAVTFLEIAKARYGWPCHILFTVYFLICAHVVTGSLVLGASATINALTGANVIACNFLLPIGIAVYVVAGGLRATFIVDYLHTVILFVVLYFFLFKIYGSSAAVGSPGKLWELLQSASALAPIAGNAGGSYTTMKSNGGILFAGCTIASGFSGVFCDQGYWQRAIASRPDTTTKGYMLGGLSWFAIPWAFGTVMGLSCRALMTNPNFPTFPYALSASQVSAGLVAPAAAATVAGTGGAVAILIIVFMAATSAASAELIAVSSIITRDVIGLYRPLSGHKMVVASHITIVVFAVWAGCWSTILNKASVDLGWLFYVQGVLLTPAVIPIGLTVMSRRQSKHAAFFGTLFGTACGMIGWMVGCHKIYGEITITNLALPYSAICGSAPGLIMSGLMTGLICLIKPDNYDWKSTRAIALSDSDTPNEGTIEVEQAGDNIDFDDKKDEPTGEAVLASDLVASDKLASPEPAPLDVATLQRVFVRATIFSSILALIITIIIPIPMFASGYIFSRRFFEVWVGMHLFLRILAFWTTIGLTAAVWPKPAFHESGSDFLRLTPDFEIVSDLNRALPDDVGAPQSLSKLGIRRAEAERARIAVAPTLAALRFNVTDSSSSISSEANKLYDQMDETYTLDIVYTLEESEGPATLYLRNAPHHIRDRPAFPHRGFVLDTARNFYPVPALYKMLDTMSSVKMNVFHWHVVDAQSWPLVSSTFPDLARYGAYSDAETYSIHDVGQVVKYAGARGISVMLELDMPGHTASIAHAYPEYIACHDARPWSAYAAEPPAGQITLGHHDALLFSERLLHEAALLTASPLLSTGGDEINERCYLEDEDTAAVMRSRNATLDDLLGEFVIGTHDTVRQHGKIPVVWEEMVLKHDLHLGKDTIVTVWISSANVRAVAEQGHRIIHAANVLQELIAVPPSGGAGAWLGNSPEGRSWCEPRAAAAAEVFWTGGALADGERSVGEALPRLHDWRYRALRRGVQAAPLQPYWDTAGRPDAAPESTAQKKAVRTRLVRSG</sequence>
<keyword evidence="15" id="KW-1185">Reference proteome</keyword>
<feature type="transmembrane region" description="Helical" evidence="12">
    <location>
        <begin position="260"/>
        <end position="281"/>
    </location>
</feature>
<name>A0A9P6W460_RHOMI</name>
<feature type="active site" description="Proton donor" evidence="10">
    <location>
        <position position="936"/>
    </location>
</feature>
<dbReference type="SUPFAM" id="SSF51445">
    <property type="entry name" value="(Trans)glycosidases"/>
    <property type="match status" value="1"/>
</dbReference>
<dbReference type="InterPro" id="IPR017853">
    <property type="entry name" value="GH"/>
</dbReference>
<dbReference type="InterPro" id="IPR038377">
    <property type="entry name" value="Na/Glc_symporter_sf"/>
</dbReference>
<evidence type="ECO:0000256" key="11">
    <source>
        <dbReference type="SAM" id="MobiDB-lite"/>
    </source>
</evidence>
<dbReference type="Pfam" id="PF00728">
    <property type="entry name" value="Glyco_hydro_20"/>
    <property type="match status" value="1"/>
</dbReference>
<evidence type="ECO:0000256" key="1">
    <source>
        <dbReference type="ARBA" id="ARBA00001231"/>
    </source>
</evidence>
<feature type="transmembrane region" description="Helical" evidence="12">
    <location>
        <begin position="329"/>
        <end position="352"/>
    </location>
</feature>
<evidence type="ECO:0000256" key="6">
    <source>
        <dbReference type="ARBA" id="ARBA00022692"/>
    </source>
</evidence>
<evidence type="ECO:0000256" key="10">
    <source>
        <dbReference type="PIRSR" id="PIRSR625705-1"/>
    </source>
</evidence>